<dbReference type="Gene3D" id="3.80.10.10">
    <property type="entry name" value="Ribonuclease Inhibitor"/>
    <property type="match status" value="1"/>
</dbReference>
<dbReference type="InterPro" id="IPR032675">
    <property type="entry name" value="LRR_dom_sf"/>
</dbReference>
<dbReference type="OrthoDB" id="9991171at2759"/>
<dbReference type="EMBL" id="CAJNXB010003847">
    <property type="protein sequence ID" value="CAF3341325.1"/>
    <property type="molecule type" value="Genomic_DNA"/>
</dbReference>
<organism evidence="1 2">
    <name type="scientific">Rotaria socialis</name>
    <dbReference type="NCBI Taxonomy" id="392032"/>
    <lineage>
        <taxon>Eukaryota</taxon>
        <taxon>Metazoa</taxon>
        <taxon>Spiralia</taxon>
        <taxon>Gnathifera</taxon>
        <taxon>Rotifera</taxon>
        <taxon>Eurotatoria</taxon>
        <taxon>Bdelloidea</taxon>
        <taxon>Philodinida</taxon>
        <taxon>Philodinidae</taxon>
        <taxon>Rotaria</taxon>
    </lineage>
</organism>
<evidence type="ECO:0000313" key="1">
    <source>
        <dbReference type="EMBL" id="CAF3341325.1"/>
    </source>
</evidence>
<dbReference type="Proteomes" id="UP000663825">
    <property type="component" value="Unassembled WGS sequence"/>
</dbReference>
<sequence>MTLESLMNKSIREIFEYLSTDDVLRAFYGLNTRLNVLICDHIENHDGLFQCISKPLFDKICIEYLPKNQHRIRSLYLSDNNNSPQHIECFLDSNFHLRDFTQLRSLTLKHIHNDNTLTRIISEFSHLPLLTKLKLCQFHIPNHPQHQMKFVSRIWNLPKLAHITLNIIPEYKCCFPAPTAISPNVEHLFVTGVYFASTQMDDLFRSTPRLRSLLVEMTCENSIKPYSVVLPSLNHLHITIHSGEKNAIKKLLGNLPNLNTLKIEMFNFCLNGNDWETIITKRLLKLKQFAFKIEDDFSAGSIINTEMAQLLETFRSQFWIDTHQWFVQFDLFETDEYSLYTLPYAFEDFSRLPILSKSTCPDDYKYFHAYDRVTNLSSPLLSHGNKSQFHFHNLHQLSIKCPIYQSGWSFISNLNYLHTLSLYWYDGGKSVCSLLQSIIDRAPKLKSLRLLTLLSPSAISQMISFRYKSSSIRQLDLQPLGDWYDKQECEILKRSPLGMQCETLCIRVENRACIFDIVDTMTNLRSLNVRSRDDTWKENVTSDDDELLLWLKKCLPSTCTITRDTLSQSRHIRLWIR</sequence>
<protein>
    <recommendedName>
        <fullName evidence="3">F-box domain-containing protein</fullName>
    </recommendedName>
</protein>
<accession>A0A817V3J7</accession>
<dbReference type="SUPFAM" id="SSF52047">
    <property type="entry name" value="RNI-like"/>
    <property type="match status" value="1"/>
</dbReference>
<reference evidence="1" key="1">
    <citation type="submission" date="2021-02" db="EMBL/GenBank/DDBJ databases">
        <authorList>
            <person name="Nowell W R."/>
        </authorList>
    </citation>
    <scope>NUCLEOTIDE SEQUENCE</scope>
</reference>
<gene>
    <name evidence="1" type="ORF">TIS948_LOCUS22385</name>
</gene>
<name>A0A817V3J7_9BILA</name>
<evidence type="ECO:0000313" key="2">
    <source>
        <dbReference type="Proteomes" id="UP000663825"/>
    </source>
</evidence>
<dbReference type="AlphaFoldDB" id="A0A817V3J7"/>
<evidence type="ECO:0008006" key="3">
    <source>
        <dbReference type="Google" id="ProtNLM"/>
    </source>
</evidence>
<proteinExistence type="predicted"/>
<comment type="caution">
    <text evidence="1">The sequence shown here is derived from an EMBL/GenBank/DDBJ whole genome shotgun (WGS) entry which is preliminary data.</text>
</comment>